<dbReference type="RefSeq" id="WP_299588252.1">
    <property type="nucleotide sequence ID" value="NZ_JBGMEL010000017.1"/>
</dbReference>
<evidence type="ECO:0008006" key="3">
    <source>
        <dbReference type="Google" id="ProtNLM"/>
    </source>
</evidence>
<protein>
    <recommendedName>
        <fullName evidence="3">Lipoprotein SmpA/OmlA domain-containing protein</fullName>
    </recommendedName>
</protein>
<sequence>MFSRNRNGVAQIAGTVALLLAFGAQAKPLEIPLESQIEELSFGEARGMKKNDISTHLGEPLSIKGPIGEPAITRWEYNDFYVFFERDTVLHTVKKPRG</sequence>
<gene>
    <name evidence="1" type="ORF">ACCI51_15755</name>
</gene>
<dbReference type="Proteomes" id="UP001569414">
    <property type="component" value="Unassembled WGS sequence"/>
</dbReference>
<dbReference type="EMBL" id="JBGMEL010000017">
    <property type="protein sequence ID" value="MFA0792004.1"/>
    <property type="molecule type" value="Genomic_DNA"/>
</dbReference>
<comment type="caution">
    <text evidence="1">The sequence shown here is derived from an EMBL/GenBank/DDBJ whole genome shotgun (WGS) entry which is preliminary data.</text>
</comment>
<organism evidence="1 2">
    <name type="scientific">Microbulbifer echini</name>
    <dbReference type="NCBI Taxonomy" id="1529067"/>
    <lineage>
        <taxon>Bacteria</taxon>
        <taxon>Pseudomonadati</taxon>
        <taxon>Pseudomonadota</taxon>
        <taxon>Gammaproteobacteria</taxon>
        <taxon>Cellvibrionales</taxon>
        <taxon>Microbulbiferaceae</taxon>
        <taxon>Microbulbifer</taxon>
    </lineage>
</organism>
<evidence type="ECO:0000313" key="2">
    <source>
        <dbReference type="Proteomes" id="UP001569414"/>
    </source>
</evidence>
<name>A0ABV4NSN5_9GAMM</name>
<reference evidence="1 2" key="1">
    <citation type="submission" date="2024-08" db="EMBL/GenBank/DDBJ databases">
        <authorList>
            <person name="Ishaq N."/>
        </authorList>
    </citation>
    <scope>NUCLEOTIDE SEQUENCE [LARGE SCALE GENOMIC DNA]</scope>
    <source>
        <strain evidence="1 2">JCM 30400</strain>
    </source>
</reference>
<proteinExistence type="predicted"/>
<accession>A0ABV4NSN5</accession>
<keyword evidence="2" id="KW-1185">Reference proteome</keyword>
<evidence type="ECO:0000313" key="1">
    <source>
        <dbReference type="EMBL" id="MFA0792004.1"/>
    </source>
</evidence>